<keyword evidence="7" id="KW-1185">Reference proteome</keyword>
<evidence type="ECO:0000256" key="3">
    <source>
        <dbReference type="ARBA" id="ARBA00034301"/>
    </source>
</evidence>
<dbReference type="EMBL" id="MSZX01000013">
    <property type="protein sequence ID" value="OPA73910.1"/>
    <property type="molecule type" value="Genomic_DNA"/>
</dbReference>
<dbReference type="Gene3D" id="3.60.15.10">
    <property type="entry name" value="Ribonuclease Z/Hydroxyacylglutathione hydrolase-like"/>
    <property type="match status" value="1"/>
</dbReference>
<evidence type="ECO:0000313" key="7">
    <source>
        <dbReference type="Proteomes" id="UP000190188"/>
    </source>
</evidence>
<evidence type="ECO:0000256" key="4">
    <source>
        <dbReference type="ARBA" id="ARBA00048505"/>
    </source>
</evidence>
<organism evidence="6 7">
    <name type="scientific">Paenibacillus selenitireducens</name>
    <dbReference type="NCBI Taxonomy" id="1324314"/>
    <lineage>
        <taxon>Bacteria</taxon>
        <taxon>Bacillati</taxon>
        <taxon>Bacillota</taxon>
        <taxon>Bacilli</taxon>
        <taxon>Bacillales</taxon>
        <taxon>Paenibacillaceae</taxon>
        <taxon>Paenibacillus</taxon>
    </lineage>
</organism>
<dbReference type="InterPro" id="IPR050114">
    <property type="entry name" value="UPF0173_UPF0282_UlaG_hydrolase"/>
</dbReference>
<sequence length="252" mass="27994">MNIQLIRNASLWLKYAGINILVDPMFSELGVNPPIWNTTNDRRNPLVSLPDDLSTWCQPDVILLTHLHQDHWDQAAMDALSKSTPILCQAGDEERIAEHGFTAIVPVDTTQSWQGLQVHRTNGQHGTGEIGHLMGPVSGFVLQADGEPSIYIAGDTIWCEDVSAALDRYHPEITIVNAGGARFAEGDPITMTAEDVAAVHSYAPYTQVVAVHMDAINHCYVTRDVLRQHLSEEGIHNRMFIPEDGEWIEIEQ</sequence>
<comment type="catalytic activity">
    <reaction evidence="2">
        <text>3',5'-cyclic CMP + H2O = CMP + H(+)</text>
        <dbReference type="Rhea" id="RHEA:72675"/>
        <dbReference type="ChEBI" id="CHEBI:15377"/>
        <dbReference type="ChEBI" id="CHEBI:15378"/>
        <dbReference type="ChEBI" id="CHEBI:58003"/>
        <dbReference type="ChEBI" id="CHEBI:60377"/>
    </reaction>
    <physiologicalReaction direction="left-to-right" evidence="2">
        <dbReference type="Rhea" id="RHEA:72676"/>
    </physiologicalReaction>
</comment>
<dbReference type="GO" id="GO:0016787">
    <property type="term" value="F:hydrolase activity"/>
    <property type="evidence" value="ECO:0007669"/>
    <property type="project" value="UniProtKB-KW"/>
</dbReference>
<comment type="function">
    <text evidence="3">Counteracts the endogenous Pycsar antiviral defense system. Phosphodiesterase that enables metal-dependent hydrolysis of host cyclic nucleotide Pycsar defense signals such as cCMP and cUMP.</text>
</comment>
<feature type="domain" description="Metallo-beta-lactamase" evidence="5">
    <location>
        <begin position="19"/>
        <end position="213"/>
    </location>
</feature>
<evidence type="ECO:0000259" key="5">
    <source>
        <dbReference type="Pfam" id="PF12706"/>
    </source>
</evidence>
<dbReference type="STRING" id="1324314.BVG16_26065"/>
<proteinExistence type="predicted"/>
<dbReference type="OrthoDB" id="9805728at2"/>
<dbReference type="RefSeq" id="WP_078502139.1">
    <property type="nucleotide sequence ID" value="NZ_MSZX01000013.1"/>
</dbReference>
<dbReference type="Pfam" id="PF12706">
    <property type="entry name" value="Lactamase_B_2"/>
    <property type="match status" value="1"/>
</dbReference>
<accession>A0A1T2X214</accession>
<dbReference type="InterPro" id="IPR036866">
    <property type="entry name" value="RibonucZ/Hydroxyglut_hydro"/>
</dbReference>
<dbReference type="PANTHER" id="PTHR43546:SF9">
    <property type="entry name" value="L-ASCORBATE-6-PHOSPHATE LACTONASE ULAG-RELATED"/>
    <property type="match status" value="1"/>
</dbReference>
<dbReference type="InterPro" id="IPR001279">
    <property type="entry name" value="Metallo-B-lactamas"/>
</dbReference>
<comment type="catalytic activity">
    <reaction evidence="4">
        <text>3',5'-cyclic UMP + H2O = UMP + H(+)</text>
        <dbReference type="Rhea" id="RHEA:70575"/>
        <dbReference type="ChEBI" id="CHEBI:15377"/>
        <dbReference type="ChEBI" id="CHEBI:15378"/>
        <dbReference type="ChEBI" id="CHEBI:57865"/>
        <dbReference type="ChEBI" id="CHEBI:184387"/>
    </reaction>
    <physiologicalReaction direction="left-to-right" evidence="4">
        <dbReference type="Rhea" id="RHEA:70576"/>
    </physiologicalReaction>
</comment>
<gene>
    <name evidence="6" type="ORF">BVG16_26065</name>
</gene>
<dbReference type="Proteomes" id="UP000190188">
    <property type="component" value="Unassembled WGS sequence"/>
</dbReference>
<evidence type="ECO:0000256" key="2">
    <source>
        <dbReference type="ARBA" id="ARBA00034221"/>
    </source>
</evidence>
<name>A0A1T2X214_9BACL</name>
<dbReference type="PANTHER" id="PTHR43546">
    <property type="entry name" value="UPF0173 METAL-DEPENDENT HYDROLASE MJ1163-RELATED"/>
    <property type="match status" value="1"/>
</dbReference>
<dbReference type="SUPFAM" id="SSF56281">
    <property type="entry name" value="Metallo-hydrolase/oxidoreductase"/>
    <property type="match status" value="1"/>
</dbReference>
<keyword evidence="1" id="KW-0378">Hydrolase</keyword>
<evidence type="ECO:0000256" key="1">
    <source>
        <dbReference type="ARBA" id="ARBA00022801"/>
    </source>
</evidence>
<dbReference type="AlphaFoldDB" id="A0A1T2X214"/>
<comment type="caution">
    <text evidence="6">The sequence shown here is derived from an EMBL/GenBank/DDBJ whole genome shotgun (WGS) entry which is preliminary data.</text>
</comment>
<protein>
    <recommendedName>
        <fullName evidence="5">Metallo-beta-lactamase domain-containing protein</fullName>
    </recommendedName>
</protein>
<evidence type="ECO:0000313" key="6">
    <source>
        <dbReference type="EMBL" id="OPA73910.1"/>
    </source>
</evidence>
<reference evidence="6 7" key="1">
    <citation type="submission" date="2017-01" db="EMBL/GenBank/DDBJ databases">
        <title>Genome analysis of Paenibacillus selenitrireducens ES3-24.</title>
        <authorList>
            <person name="Xu D."/>
            <person name="Yao R."/>
            <person name="Zheng S."/>
        </authorList>
    </citation>
    <scope>NUCLEOTIDE SEQUENCE [LARGE SCALE GENOMIC DNA]</scope>
    <source>
        <strain evidence="6 7">ES3-24</strain>
    </source>
</reference>